<evidence type="ECO:0000259" key="2">
    <source>
        <dbReference type="Pfam" id="PF12902"/>
    </source>
</evidence>
<proteinExistence type="predicted"/>
<feature type="domain" description="Iminophenyl-pyruvate dimer synthase" evidence="2">
    <location>
        <begin position="28"/>
        <end position="238"/>
    </location>
</feature>
<gene>
    <name evidence="3" type="ORF">ACFLIM_37380</name>
</gene>
<dbReference type="RefSeq" id="WP_393173115.1">
    <property type="nucleotide sequence ID" value="NZ_JBICRM010000031.1"/>
</dbReference>
<sequence>MTYLEPQSTAAVSGPARIDTLDSLREHLQWAIELEHATLPPYLCALYSLDPERNPEAVEVVASVFAEEMLHLALAANLLNAVGGRPRLDTPEMLPPHPRRLPHSDLELSLLPFGVEALEMFLRLERPAPPGAPAEGDGYETIGQFYDAIKQGLRHLCDRLGEREVFCGDPARQVSVDHFRHTAGRVFAVEDLESALGALAEIVEQGEGTSRGEVWDGDRDVFHPERDEVAHYYRFQELKIGRRYRRGDTPQSGPTGETLPVNLAAVPPMRRNPRLSDHAPGSAIRTAREEFNRTYCALLNQLEQAFDGSPKLLGAATGTMYGLKAQAQALMRMPDEDGTTAGPTFEYVPPESRR</sequence>
<evidence type="ECO:0000256" key="1">
    <source>
        <dbReference type="SAM" id="MobiDB-lite"/>
    </source>
</evidence>
<keyword evidence="4" id="KW-1185">Reference proteome</keyword>
<dbReference type="Proteomes" id="UP001603978">
    <property type="component" value="Unassembled WGS sequence"/>
</dbReference>
<accession>A0ABW7ANE0</accession>
<dbReference type="Gene3D" id="1.20.1260.10">
    <property type="match status" value="1"/>
</dbReference>
<dbReference type="PANTHER" id="PTHR34400:SF4">
    <property type="entry name" value="MEMBRANE PROTEIN"/>
    <property type="match status" value="1"/>
</dbReference>
<dbReference type="EMBL" id="JBICRM010000031">
    <property type="protein sequence ID" value="MFG1708886.1"/>
    <property type="molecule type" value="Genomic_DNA"/>
</dbReference>
<evidence type="ECO:0000313" key="4">
    <source>
        <dbReference type="Proteomes" id="UP001603978"/>
    </source>
</evidence>
<evidence type="ECO:0000313" key="3">
    <source>
        <dbReference type="EMBL" id="MFG1708886.1"/>
    </source>
</evidence>
<name>A0ABW7ANE0_9ACTN</name>
<organism evidence="3 4">
    <name type="scientific">Nonomuraea marmarensis</name>
    <dbReference type="NCBI Taxonomy" id="3351344"/>
    <lineage>
        <taxon>Bacteria</taxon>
        <taxon>Bacillati</taxon>
        <taxon>Actinomycetota</taxon>
        <taxon>Actinomycetes</taxon>
        <taxon>Streptosporangiales</taxon>
        <taxon>Streptosporangiaceae</taxon>
        <taxon>Nonomuraea</taxon>
    </lineage>
</organism>
<dbReference type="PANTHER" id="PTHR34400">
    <property type="match status" value="1"/>
</dbReference>
<dbReference type="InterPro" id="IPR026820">
    <property type="entry name" value="VioB/RebD_dom"/>
</dbReference>
<protein>
    <submittedName>
        <fullName evidence="3">Ferritin-like protein</fullName>
    </submittedName>
</protein>
<feature type="region of interest" description="Disordered" evidence="1">
    <location>
        <begin position="334"/>
        <end position="354"/>
    </location>
</feature>
<dbReference type="InterPro" id="IPR012347">
    <property type="entry name" value="Ferritin-like"/>
</dbReference>
<dbReference type="Pfam" id="PF12902">
    <property type="entry name" value="Ferritin-like"/>
    <property type="match status" value="1"/>
</dbReference>
<dbReference type="InterPro" id="IPR009078">
    <property type="entry name" value="Ferritin-like_SF"/>
</dbReference>
<dbReference type="SUPFAM" id="SSF47240">
    <property type="entry name" value="Ferritin-like"/>
    <property type="match status" value="1"/>
</dbReference>
<comment type="caution">
    <text evidence="3">The sequence shown here is derived from an EMBL/GenBank/DDBJ whole genome shotgun (WGS) entry which is preliminary data.</text>
</comment>
<reference evidence="3 4" key="1">
    <citation type="submission" date="2024-10" db="EMBL/GenBank/DDBJ databases">
        <authorList>
            <person name="Topkara A.R."/>
            <person name="Saygin H."/>
        </authorList>
    </citation>
    <scope>NUCLEOTIDE SEQUENCE [LARGE SCALE GENOMIC DNA]</scope>
    <source>
        <strain evidence="3 4">M3C6</strain>
    </source>
</reference>